<accession>A0A8H3F562</accession>
<dbReference type="GO" id="GO:0006351">
    <property type="term" value="P:DNA-templated transcription"/>
    <property type="evidence" value="ECO:0007669"/>
    <property type="project" value="InterPro"/>
</dbReference>
<dbReference type="SMART" id="SM00906">
    <property type="entry name" value="Fungal_trans"/>
    <property type="match status" value="1"/>
</dbReference>
<evidence type="ECO:0000313" key="8">
    <source>
        <dbReference type="Proteomes" id="UP000664534"/>
    </source>
</evidence>
<dbReference type="CDD" id="cd00067">
    <property type="entry name" value="GAL4"/>
    <property type="match status" value="1"/>
</dbReference>
<dbReference type="Pfam" id="PF00172">
    <property type="entry name" value="Zn_clus"/>
    <property type="match status" value="1"/>
</dbReference>
<dbReference type="Proteomes" id="UP000664534">
    <property type="component" value="Unassembled WGS sequence"/>
</dbReference>
<organism evidence="7 8">
    <name type="scientific">Imshaugia aleurites</name>
    <dbReference type="NCBI Taxonomy" id="172621"/>
    <lineage>
        <taxon>Eukaryota</taxon>
        <taxon>Fungi</taxon>
        <taxon>Dikarya</taxon>
        <taxon>Ascomycota</taxon>
        <taxon>Pezizomycotina</taxon>
        <taxon>Lecanoromycetes</taxon>
        <taxon>OSLEUM clade</taxon>
        <taxon>Lecanoromycetidae</taxon>
        <taxon>Lecanorales</taxon>
        <taxon>Lecanorineae</taxon>
        <taxon>Parmeliaceae</taxon>
        <taxon>Imshaugia</taxon>
    </lineage>
</organism>
<protein>
    <recommendedName>
        <fullName evidence="6">Zn(2)-C6 fungal-type domain-containing protein</fullName>
    </recommendedName>
</protein>
<dbReference type="SUPFAM" id="SSF57701">
    <property type="entry name" value="Zn2/Cys6 DNA-binding domain"/>
    <property type="match status" value="1"/>
</dbReference>
<dbReference type="GO" id="GO:0000981">
    <property type="term" value="F:DNA-binding transcription factor activity, RNA polymerase II-specific"/>
    <property type="evidence" value="ECO:0007669"/>
    <property type="project" value="InterPro"/>
</dbReference>
<dbReference type="GO" id="GO:0000978">
    <property type="term" value="F:RNA polymerase II cis-regulatory region sequence-specific DNA binding"/>
    <property type="evidence" value="ECO:0007669"/>
    <property type="project" value="TreeGrafter"/>
</dbReference>
<dbReference type="InterPro" id="IPR036864">
    <property type="entry name" value="Zn2-C6_fun-type_DNA-bd_sf"/>
</dbReference>
<evidence type="ECO:0000256" key="4">
    <source>
        <dbReference type="ARBA" id="ARBA00023242"/>
    </source>
</evidence>
<dbReference type="EMBL" id="CAJPDT010000016">
    <property type="protein sequence ID" value="CAF9916202.1"/>
    <property type="molecule type" value="Genomic_DNA"/>
</dbReference>
<keyword evidence="4" id="KW-0539">Nucleus</keyword>
<feature type="domain" description="Zn(2)-C6 fungal-type" evidence="6">
    <location>
        <begin position="17"/>
        <end position="46"/>
    </location>
</feature>
<sequence length="782" mass="85888">MTRPKVDPEKRQRTANACDSCKRRKQKCNGEQPCSTCDKKHFTCSYNTTDHAHDGTSPSQPSAKRRIKGSDASTRPGSLNNGGMSSAAKSLSDAHLGLQLSQPGVSTPSIGDAARSIGYFPRRTDLNPEIRARSDRASNSAGDEEADNHTMTRMLDDGTGRLIYIGDASTLSFLQLLRMIVETTVGSSPFTLDPERHQIMETPFSLPPDTILTHLLPEKQTARVLVESFFVNTHALIEVFDEKAFLETMDRCYSDPLTVDHIFLCHLNLVFAIGLSFAAPEPGTLDAEIINSLRKNYPDQSEIFYLNAKSINNPIIGLEDADLWSIQALLLMALFMLLKSKRNPAFAYIGMAVRTGYTLGLHREETLVIFPAEQQSARRNLWRSLFVLDRFLSASLGRPMAIADEECSGEVLNPSSSLYSAPQLDSHQLCAAGLEAAVRSCHVVGIILKKVYLQRKISTRLAKELADQCKSWPENLSPALHWRQASRQNRRQAIAILHANQIYCHSIILLTRPFFLYLLSGEIQQTRLGVGQWPQRSRGRMEKFSDACLTASLHTIALVQNALEGQYLPRLNAFTTYCLFAAALVIYSNEFARPASSSALTRQCIANSITIMSYFGEMDPQAKRASHVLMEFRNVIIRHAKSSTIQLQPPSYQTPPSNLTTELYAQNIPATFESGFTPMLPLPGATSGPSATCAPAFNNTLPNQLDTATLGPPSMPREESFSGLLDLTNTVLPSLSDSISSGTEEYIDFDSLWPLPSPTPTPSPGVGNASGAPASNDNGNAV</sequence>
<dbReference type="Pfam" id="PF04082">
    <property type="entry name" value="Fungal_trans"/>
    <property type="match status" value="1"/>
</dbReference>
<name>A0A8H3F562_9LECA</name>
<keyword evidence="8" id="KW-1185">Reference proteome</keyword>
<evidence type="ECO:0000256" key="1">
    <source>
        <dbReference type="ARBA" id="ARBA00022723"/>
    </source>
</evidence>
<dbReference type="SMART" id="SM00066">
    <property type="entry name" value="GAL4"/>
    <property type="match status" value="1"/>
</dbReference>
<feature type="compositionally biased region" description="Basic and acidic residues" evidence="5">
    <location>
        <begin position="1"/>
        <end position="12"/>
    </location>
</feature>
<evidence type="ECO:0000256" key="2">
    <source>
        <dbReference type="ARBA" id="ARBA00023015"/>
    </source>
</evidence>
<feature type="region of interest" description="Disordered" evidence="5">
    <location>
        <begin position="750"/>
        <end position="782"/>
    </location>
</feature>
<dbReference type="InterPro" id="IPR051127">
    <property type="entry name" value="Fungal_SecMet_Regulators"/>
</dbReference>
<dbReference type="GO" id="GO:0005634">
    <property type="term" value="C:nucleus"/>
    <property type="evidence" value="ECO:0007669"/>
    <property type="project" value="TreeGrafter"/>
</dbReference>
<comment type="caution">
    <text evidence="7">The sequence shown here is derived from an EMBL/GenBank/DDBJ whole genome shotgun (WGS) entry which is preliminary data.</text>
</comment>
<gene>
    <name evidence="7" type="ORF">IMSHALPRED_003008</name>
</gene>
<dbReference type="InterPro" id="IPR001138">
    <property type="entry name" value="Zn2Cys6_DnaBD"/>
</dbReference>
<keyword evidence="1" id="KW-0479">Metal-binding</keyword>
<proteinExistence type="predicted"/>
<dbReference type="PROSITE" id="PS50048">
    <property type="entry name" value="ZN2_CY6_FUNGAL_2"/>
    <property type="match status" value="1"/>
</dbReference>
<feature type="compositionally biased region" description="Polar residues" evidence="5">
    <location>
        <begin position="773"/>
        <end position="782"/>
    </location>
</feature>
<dbReference type="GO" id="GO:0000435">
    <property type="term" value="P:positive regulation of transcription from RNA polymerase II promoter by galactose"/>
    <property type="evidence" value="ECO:0007669"/>
    <property type="project" value="TreeGrafter"/>
</dbReference>
<dbReference type="CDD" id="cd12148">
    <property type="entry name" value="fungal_TF_MHR"/>
    <property type="match status" value="1"/>
</dbReference>
<dbReference type="OrthoDB" id="4064873at2759"/>
<feature type="compositionally biased region" description="Polar residues" evidence="5">
    <location>
        <begin position="71"/>
        <end position="89"/>
    </location>
</feature>
<evidence type="ECO:0000259" key="6">
    <source>
        <dbReference type="PROSITE" id="PS50048"/>
    </source>
</evidence>
<reference evidence="7" key="1">
    <citation type="submission" date="2021-03" db="EMBL/GenBank/DDBJ databases">
        <authorList>
            <person name="Tagirdzhanova G."/>
        </authorList>
    </citation>
    <scope>NUCLEOTIDE SEQUENCE</scope>
</reference>
<feature type="region of interest" description="Disordered" evidence="5">
    <location>
        <begin position="1"/>
        <end position="34"/>
    </location>
</feature>
<dbReference type="GO" id="GO:0008270">
    <property type="term" value="F:zinc ion binding"/>
    <property type="evidence" value="ECO:0007669"/>
    <property type="project" value="InterPro"/>
</dbReference>
<feature type="region of interest" description="Disordered" evidence="5">
    <location>
        <begin position="49"/>
        <end position="90"/>
    </location>
</feature>
<dbReference type="AlphaFoldDB" id="A0A8H3F562"/>
<dbReference type="InterPro" id="IPR007219">
    <property type="entry name" value="XnlR_reg_dom"/>
</dbReference>
<dbReference type="PANTHER" id="PTHR47424:SF9">
    <property type="entry name" value="TAH-2"/>
    <property type="match status" value="1"/>
</dbReference>
<keyword evidence="3" id="KW-0804">Transcription</keyword>
<evidence type="ECO:0000313" key="7">
    <source>
        <dbReference type="EMBL" id="CAF9916202.1"/>
    </source>
</evidence>
<evidence type="ECO:0000256" key="5">
    <source>
        <dbReference type="SAM" id="MobiDB-lite"/>
    </source>
</evidence>
<evidence type="ECO:0000256" key="3">
    <source>
        <dbReference type="ARBA" id="ARBA00023163"/>
    </source>
</evidence>
<dbReference type="PANTHER" id="PTHR47424">
    <property type="entry name" value="REGULATORY PROTEIN GAL4"/>
    <property type="match status" value="1"/>
</dbReference>
<dbReference type="Gene3D" id="4.10.240.10">
    <property type="entry name" value="Zn(2)-C6 fungal-type DNA-binding domain"/>
    <property type="match status" value="1"/>
</dbReference>
<dbReference type="PROSITE" id="PS00463">
    <property type="entry name" value="ZN2_CY6_FUNGAL_1"/>
    <property type="match status" value="1"/>
</dbReference>
<keyword evidence="2" id="KW-0805">Transcription regulation</keyword>